<evidence type="ECO:0000313" key="3">
    <source>
        <dbReference type="Proteomes" id="UP000265515"/>
    </source>
</evidence>
<protein>
    <recommendedName>
        <fullName evidence="4">HAT C-terminal dimerisation domain-containing protein</fullName>
    </recommendedName>
</protein>
<dbReference type="PANTHER" id="PTHR32166:SF74">
    <property type="entry name" value="OS05G0256350 PROTEIN"/>
    <property type="match status" value="1"/>
</dbReference>
<name>A0A388KXH4_CHABU</name>
<dbReference type="PANTHER" id="PTHR32166">
    <property type="entry name" value="OSJNBA0013A04.12 PROTEIN"/>
    <property type="match status" value="1"/>
</dbReference>
<organism evidence="2 3">
    <name type="scientific">Chara braunii</name>
    <name type="common">Braun's stonewort</name>
    <dbReference type="NCBI Taxonomy" id="69332"/>
    <lineage>
        <taxon>Eukaryota</taxon>
        <taxon>Viridiplantae</taxon>
        <taxon>Streptophyta</taxon>
        <taxon>Charophyceae</taxon>
        <taxon>Charales</taxon>
        <taxon>Characeae</taxon>
        <taxon>Chara</taxon>
    </lineage>
</organism>
<dbReference type="InterPro" id="IPR012337">
    <property type="entry name" value="RNaseH-like_sf"/>
</dbReference>
<proteinExistence type="predicted"/>
<keyword evidence="3" id="KW-1185">Reference proteome</keyword>
<evidence type="ECO:0008006" key="4">
    <source>
        <dbReference type="Google" id="ProtNLM"/>
    </source>
</evidence>
<dbReference type="SUPFAM" id="SSF53098">
    <property type="entry name" value="Ribonuclease H-like"/>
    <property type="match status" value="1"/>
</dbReference>
<evidence type="ECO:0000256" key="1">
    <source>
        <dbReference type="SAM" id="MobiDB-lite"/>
    </source>
</evidence>
<dbReference type="OMA" id="MWIRRCA"/>
<gene>
    <name evidence="2" type="ORF">CBR_g19124</name>
</gene>
<dbReference type="Gramene" id="GBG74718">
    <property type="protein sequence ID" value="GBG74718"/>
    <property type="gene ID" value="CBR_g19124"/>
</dbReference>
<dbReference type="Proteomes" id="UP000265515">
    <property type="component" value="Unassembled WGS sequence"/>
</dbReference>
<comment type="caution">
    <text evidence="2">The sequence shown here is derived from an EMBL/GenBank/DDBJ whole genome shotgun (WGS) entry which is preliminary data.</text>
</comment>
<sequence length="355" mass="40745">MWIRRCALYDKFSPNLKLKRSAVTRFATSHDMLASLRRGRNALEKCVCDTAWVDKMERADQLAAFREVTSIVPGRDGFWDKVDKALAVMTPVVELLRVVDGPGAVMSKVYFKMDALVERMCGLDCVTPGEKADIEDILMHRWSFMTSELHCATGFLDPEFRHSALSRWDRELRAGFNIWLYSWAPKERAILDELSRKVDMWTKLEGTFISQEAAEAARVKPAALWWEAFGGKLNLLQPQAVKLHGQASSFAACERNWSLHELIFGRRCTKLMPERLSKLVFNNWNTQLIRSYTRGGKEEVHIPWEYDRPVEAEVDEWYNTSVATAVSNDDDTADTPDDAEVEEEDGDEPLMRTWL</sequence>
<dbReference type="OrthoDB" id="1934703at2759"/>
<evidence type="ECO:0000313" key="2">
    <source>
        <dbReference type="EMBL" id="GBG74718.1"/>
    </source>
</evidence>
<feature type="region of interest" description="Disordered" evidence="1">
    <location>
        <begin position="323"/>
        <end position="355"/>
    </location>
</feature>
<dbReference type="EMBL" id="BFEA01000209">
    <property type="protein sequence ID" value="GBG74718.1"/>
    <property type="molecule type" value="Genomic_DNA"/>
</dbReference>
<dbReference type="AlphaFoldDB" id="A0A388KXH4"/>
<accession>A0A388KXH4</accession>
<feature type="compositionally biased region" description="Acidic residues" evidence="1">
    <location>
        <begin position="328"/>
        <end position="348"/>
    </location>
</feature>
<reference evidence="2 3" key="1">
    <citation type="journal article" date="2018" name="Cell">
        <title>The Chara Genome: Secondary Complexity and Implications for Plant Terrestrialization.</title>
        <authorList>
            <person name="Nishiyama T."/>
            <person name="Sakayama H."/>
            <person name="Vries J.D."/>
            <person name="Buschmann H."/>
            <person name="Saint-Marcoux D."/>
            <person name="Ullrich K.K."/>
            <person name="Haas F.B."/>
            <person name="Vanderstraeten L."/>
            <person name="Becker D."/>
            <person name="Lang D."/>
            <person name="Vosolsobe S."/>
            <person name="Rombauts S."/>
            <person name="Wilhelmsson P.K.I."/>
            <person name="Janitza P."/>
            <person name="Kern R."/>
            <person name="Heyl A."/>
            <person name="Rumpler F."/>
            <person name="Villalobos L.I.A.C."/>
            <person name="Clay J.M."/>
            <person name="Skokan R."/>
            <person name="Toyoda A."/>
            <person name="Suzuki Y."/>
            <person name="Kagoshima H."/>
            <person name="Schijlen E."/>
            <person name="Tajeshwar N."/>
            <person name="Catarino B."/>
            <person name="Hetherington A.J."/>
            <person name="Saltykova A."/>
            <person name="Bonnot C."/>
            <person name="Breuninger H."/>
            <person name="Symeonidi A."/>
            <person name="Radhakrishnan G.V."/>
            <person name="Van Nieuwerburgh F."/>
            <person name="Deforce D."/>
            <person name="Chang C."/>
            <person name="Karol K.G."/>
            <person name="Hedrich R."/>
            <person name="Ulvskov P."/>
            <person name="Glockner G."/>
            <person name="Delwiche C.F."/>
            <person name="Petrasek J."/>
            <person name="Van de Peer Y."/>
            <person name="Friml J."/>
            <person name="Beilby M."/>
            <person name="Dolan L."/>
            <person name="Kohara Y."/>
            <person name="Sugano S."/>
            <person name="Fujiyama A."/>
            <person name="Delaux P.-M."/>
            <person name="Quint M."/>
            <person name="TheiBen G."/>
            <person name="Hagemann M."/>
            <person name="Harholt J."/>
            <person name="Dunand C."/>
            <person name="Zachgo S."/>
            <person name="Langdale J."/>
            <person name="Maumus F."/>
            <person name="Straeten D.V.D."/>
            <person name="Gould S.B."/>
            <person name="Rensing S.A."/>
        </authorList>
    </citation>
    <scope>NUCLEOTIDE SEQUENCE [LARGE SCALE GENOMIC DNA]</scope>
    <source>
        <strain evidence="2 3">S276</strain>
    </source>
</reference>